<name>A0AAW5AGF0_9PSED</name>
<comment type="caution">
    <text evidence="1">The sequence shown here is derived from an EMBL/GenBank/DDBJ whole genome shotgun (WGS) entry which is preliminary data.</text>
</comment>
<evidence type="ECO:0000313" key="2">
    <source>
        <dbReference type="Proteomes" id="UP000814172"/>
    </source>
</evidence>
<accession>A0AAW5AGF0</accession>
<reference evidence="1 2" key="1">
    <citation type="submission" date="2019-11" db="EMBL/GenBank/DDBJ databases">
        <title>Epiphytic Pseudomonas syringae from cherry orchards.</title>
        <authorList>
            <person name="Hulin M.T."/>
        </authorList>
    </citation>
    <scope>NUCLEOTIDE SEQUENCE [LARGE SCALE GENOMIC DNA]</scope>
    <source>
        <strain evidence="1 2">PA-6-9F</strain>
    </source>
</reference>
<dbReference type="RefSeq" id="WP_236300642.1">
    <property type="nucleotide sequence ID" value="NZ_WKEB01000094.1"/>
</dbReference>
<keyword evidence="2" id="KW-1185">Reference proteome</keyword>
<organism evidence="1 2">
    <name type="scientific">Pseudomonas proteolytica</name>
    <dbReference type="NCBI Taxonomy" id="219574"/>
    <lineage>
        <taxon>Bacteria</taxon>
        <taxon>Pseudomonadati</taxon>
        <taxon>Pseudomonadota</taxon>
        <taxon>Gammaproteobacteria</taxon>
        <taxon>Pseudomonadales</taxon>
        <taxon>Pseudomonadaceae</taxon>
        <taxon>Pseudomonas</taxon>
    </lineage>
</organism>
<gene>
    <name evidence="1" type="ORF">GIW75_23520</name>
</gene>
<proteinExistence type="predicted"/>
<evidence type="ECO:0000313" key="1">
    <source>
        <dbReference type="EMBL" id="MCF5059905.1"/>
    </source>
</evidence>
<protein>
    <submittedName>
        <fullName evidence="1">Rrf2 family transcriptional regulator</fullName>
    </submittedName>
</protein>
<dbReference type="EMBL" id="WKEW01000110">
    <property type="protein sequence ID" value="MCF5059905.1"/>
    <property type="molecule type" value="Genomic_DNA"/>
</dbReference>
<dbReference type="AlphaFoldDB" id="A0AAW5AGF0"/>
<sequence length="62" mass="6720">MQVRVLDESGEVIWSQGKKSGMTFLSHREDGTIDKIIAALESALAEARNESLCPISELSAPC</sequence>
<dbReference type="Proteomes" id="UP000814172">
    <property type="component" value="Unassembled WGS sequence"/>
</dbReference>